<keyword evidence="4" id="KW-0539">Nucleus</keyword>
<feature type="compositionally biased region" description="Acidic residues" evidence="7">
    <location>
        <begin position="93"/>
        <end position="109"/>
    </location>
</feature>
<dbReference type="PANTHER" id="PTHR23081:SF2">
    <property type="entry name" value="RNA POLYMERASE II C-TERMINAL DOMAIN PHOSPHATASE-LIKE 3"/>
    <property type="match status" value="1"/>
</dbReference>
<comment type="catalytic activity">
    <reaction evidence="5">
        <text>O-phospho-L-seryl-[protein] + H2O = L-seryl-[protein] + phosphate</text>
        <dbReference type="Rhea" id="RHEA:20629"/>
        <dbReference type="Rhea" id="RHEA-COMP:9863"/>
        <dbReference type="Rhea" id="RHEA-COMP:11604"/>
        <dbReference type="ChEBI" id="CHEBI:15377"/>
        <dbReference type="ChEBI" id="CHEBI:29999"/>
        <dbReference type="ChEBI" id="CHEBI:43474"/>
        <dbReference type="ChEBI" id="CHEBI:83421"/>
        <dbReference type="EC" id="3.1.3.16"/>
    </reaction>
</comment>
<organism evidence="9 10">
    <name type="scientific">Acorus calamus</name>
    <name type="common">Sweet flag</name>
    <dbReference type="NCBI Taxonomy" id="4465"/>
    <lineage>
        <taxon>Eukaryota</taxon>
        <taxon>Viridiplantae</taxon>
        <taxon>Streptophyta</taxon>
        <taxon>Embryophyta</taxon>
        <taxon>Tracheophyta</taxon>
        <taxon>Spermatophyta</taxon>
        <taxon>Magnoliopsida</taxon>
        <taxon>Liliopsida</taxon>
        <taxon>Acoraceae</taxon>
        <taxon>Acorus</taxon>
    </lineage>
</organism>
<evidence type="ECO:0000313" key="9">
    <source>
        <dbReference type="EMBL" id="KAK1282500.1"/>
    </source>
</evidence>
<dbReference type="CDD" id="cd07521">
    <property type="entry name" value="HAD_FCP1-like"/>
    <property type="match status" value="1"/>
</dbReference>
<dbReference type="EC" id="3.1.3.16" evidence="2"/>
<dbReference type="SUPFAM" id="SSF56784">
    <property type="entry name" value="HAD-like"/>
    <property type="match status" value="1"/>
</dbReference>
<dbReference type="InterPro" id="IPR023214">
    <property type="entry name" value="HAD_sf"/>
</dbReference>
<dbReference type="Gene3D" id="3.40.50.10190">
    <property type="entry name" value="BRCT domain"/>
    <property type="match status" value="1"/>
</dbReference>
<feature type="region of interest" description="Disordered" evidence="7">
    <location>
        <begin position="1"/>
        <end position="24"/>
    </location>
</feature>
<evidence type="ECO:0000256" key="4">
    <source>
        <dbReference type="ARBA" id="ARBA00023242"/>
    </source>
</evidence>
<feature type="region of interest" description="Disordered" evidence="7">
    <location>
        <begin position="639"/>
        <end position="658"/>
    </location>
</feature>
<keyword evidence="3" id="KW-0378">Hydrolase</keyword>
<evidence type="ECO:0000256" key="5">
    <source>
        <dbReference type="ARBA" id="ARBA00047761"/>
    </source>
</evidence>
<comment type="caution">
    <text evidence="9">The sequence shown here is derived from an EMBL/GenBank/DDBJ whole genome shotgun (WGS) entry which is preliminary data.</text>
</comment>
<reference evidence="9" key="2">
    <citation type="submission" date="2023-06" db="EMBL/GenBank/DDBJ databases">
        <authorList>
            <person name="Ma L."/>
            <person name="Liu K.-W."/>
            <person name="Li Z."/>
            <person name="Hsiao Y.-Y."/>
            <person name="Qi Y."/>
            <person name="Fu T."/>
            <person name="Tang G."/>
            <person name="Zhang D."/>
            <person name="Sun W.-H."/>
            <person name="Liu D.-K."/>
            <person name="Li Y."/>
            <person name="Chen G.-Z."/>
            <person name="Liu X.-D."/>
            <person name="Liao X.-Y."/>
            <person name="Jiang Y.-T."/>
            <person name="Yu X."/>
            <person name="Hao Y."/>
            <person name="Huang J."/>
            <person name="Zhao X.-W."/>
            <person name="Ke S."/>
            <person name="Chen Y.-Y."/>
            <person name="Wu W.-L."/>
            <person name="Hsu J.-L."/>
            <person name="Lin Y.-F."/>
            <person name="Huang M.-D."/>
            <person name="Li C.-Y."/>
            <person name="Huang L."/>
            <person name="Wang Z.-W."/>
            <person name="Zhao X."/>
            <person name="Zhong W.-Y."/>
            <person name="Peng D.-H."/>
            <person name="Ahmad S."/>
            <person name="Lan S."/>
            <person name="Zhang J.-S."/>
            <person name="Tsai W.-C."/>
            <person name="Van De Peer Y."/>
            <person name="Liu Z.-J."/>
        </authorList>
    </citation>
    <scope>NUCLEOTIDE SEQUENCE</scope>
    <source>
        <strain evidence="9">CP</strain>
        <tissue evidence="9">Leaves</tissue>
    </source>
</reference>
<dbReference type="PANTHER" id="PTHR23081">
    <property type="entry name" value="RNA POLYMERASE II CTD PHOSPHATASE"/>
    <property type="match status" value="1"/>
</dbReference>
<evidence type="ECO:0000259" key="8">
    <source>
        <dbReference type="PROSITE" id="PS50969"/>
    </source>
</evidence>
<sequence length="1070" mass="116450">MSSRRRRRGLEAGEFSDDGGDSIEEISEEDFRVSKGGAVDWMGEMMMRSHNYRYQFNNLAWSKAVKNEPLMEPIRSDSKICVDSSSSSGGAAGEEDDDEREEGELEEGEIGSGSEVVEVIPDGGESPSSGEDLLEKRIRPIREALEGLTSVDVKKSIEEVCLRLTKSMESLHTMPVGAVDELVQLAFMGIETIRSVFFAMDVSQREHSRDFVSRMLDYAKSRDPPLFPSKQLSEIEVFLKSLVSVGSQKELGFNTHCNLNDSSVKSDHYLIPSSKKPRIEPISVKTSNSSTMSNSFVASKLEPIIPSRGRIEFSPLIDLHADVDADNLPSPTRENPPLLPFQRPPPQPAIDRGNQMGGGDVTLHPYVTDALKAVSSYQQKFGRNSFISSNRLPSPTPSEEYTMGDADVQEEVSSSSVSVTASRPVGLTLPSIPAVCGTTTLMENPVVQGLLSKTMGGNPVVKVQAKNRDPRLRFANHEAAVLDLNTRPVLKEHNANGSGTNVETMSIKNKAAEDLVLDVQASKSQRSGLDNHGIVNMVKGRGGWLEDNLSVSSQPANVNSLLDNMGADVRKPGNGEAGSNGGLSASTSTNITNIVNQQVLAPAGTNASVSLPLLLKEIAVNPTMLLHLIQAEQQRLAAQTPESSLGSNQPTTQPQSSGLVLGALPSVNVSSIKPSELEPKQAGRTMTTQPVATQSVTLQFTNKLKNIADIVSSSDGNGTPLAIPQNVPKTVVPSKIDVKADGRTVAMDTNNQSTSISNQAAHSSQSENPWGDVDHLLDGYDDQQKAAIQKERTRRIEEQNKMFAARKLCLVLDLDHTLLNSAKASKLFEMHLYTMGNKLYATEMAKVLDPKGVLFAGRVISKGDDGGDPFDGDERLPKSKDLDGVLGLESAVVIIDDSVKVWPHHKLNLMAIERYFYFPCSRRQFGLSGPSLLEMGVDERVEDGMLASSLEVIKRIHQHFFSQPSLNEVDVRNILASEQRSVLRGCVILFSRVFPVGEAKPHLHPLWQTAEQFGAVCTTQIDGGSLTWSQPLSVNWAISTGKYAVNPSWVEASALLYRRAEEKNFPVPVQ</sequence>
<evidence type="ECO:0000256" key="1">
    <source>
        <dbReference type="ARBA" id="ARBA00004123"/>
    </source>
</evidence>
<comment type="subcellular location">
    <subcellularLocation>
        <location evidence="1">Nucleus</location>
    </subcellularLocation>
</comment>
<proteinExistence type="predicted"/>
<dbReference type="Proteomes" id="UP001180020">
    <property type="component" value="Unassembled WGS sequence"/>
</dbReference>
<dbReference type="InterPro" id="IPR039189">
    <property type="entry name" value="Fcp1"/>
</dbReference>
<dbReference type="InterPro" id="IPR004274">
    <property type="entry name" value="FCP1_dom"/>
</dbReference>
<dbReference type="SUPFAM" id="SSF52113">
    <property type="entry name" value="BRCT domain"/>
    <property type="match status" value="1"/>
</dbReference>
<name>A0AAV9C0X4_ACOCL</name>
<evidence type="ECO:0000313" key="10">
    <source>
        <dbReference type="Proteomes" id="UP001180020"/>
    </source>
</evidence>
<accession>A0AAV9C0X4</accession>
<dbReference type="GO" id="GO:0005634">
    <property type="term" value="C:nucleus"/>
    <property type="evidence" value="ECO:0007669"/>
    <property type="project" value="UniProtKB-SubCell"/>
</dbReference>
<evidence type="ECO:0000256" key="6">
    <source>
        <dbReference type="ARBA" id="ARBA00048336"/>
    </source>
</evidence>
<reference evidence="9" key="1">
    <citation type="journal article" date="2023" name="Nat. Commun.">
        <title>Diploid and tetraploid genomes of Acorus and the evolution of monocots.</title>
        <authorList>
            <person name="Ma L."/>
            <person name="Liu K.W."/>
            <person name="Li Z."/>
            <person name="Hsiao Y.Y."/>
            <person name="Qi Y."/>
            <person name="Fu T."/>
            <person name="Tang G.D."/>
            <person name="Zhang D."/>
            <person name="Sun W.H."/>
            <person name="Liu D.K."/>
            <person name="Li Y."/>
            <person name="Chen G.Z."/>
            <person name="Liu X.D."/>
            <person name="Liao X.Y."/>
            <person name="Jiang Y.T."/>
            <person name="Yu X."/>
            <person name="Hao Y."/>
            <person name="Huang J."/>
            <person name="Zhao X.W."/>
            <person name="Ke S."/>
            <person name="Chen Y.Y."/>
            <person name="Wu W.L."/>
            <person name="Hsu J.L."/>
            <person name="Lin Y.F."/>
            <person name="Huang M.D."/>
            <person name="Li C.Y."/>
            <person name="Huang L."/>
            <person name="Wang Z.W."/>
            <person name="Zhao X."/>
            <person name="Zhong W.Y."/>
            <person name="Peng D.H."/>
            <person name="Ahmad S."/>
            <person name="Lan S."/>
            <person name="Zhang J.S."/>
            <person name="Tsai W.C."/>
            <person name="Van de Peer Y."/>
            <person name="Liu Z.J."/>
        </authorList>
    </citation>
    <scope>NUCLEOTIDE SEQUENCE</scope>
    <source>
        <strain evidence="9">CP</strain>
    </source>
</reference>
<dbReference type="Gene3D" id="3.40.50.1000">
    <property type="entry name" value="HAD superfamily/HAD-like"/>
    <property type="match status" value="1"/>
</dbReference>
<feature type="compositionally biased region" description="Acidic residues" evidence="7">
    <location>
        <begin position="14"/>
        <end position="24"/>
    </location>
</feature>
<evidence type="ECO:0000256" key="2">
    <source>
        <dbReference type="ARBA" id="ARBA00013081"/>
    </source>
</evidence>
<protein>
    <recommendedName>
        <fullName evidence="2">protein-serine/threonine phosphatase</fullName>
        <ecNumber evidence="2">3.1.3.16</ecNumber>
    </recommendedName>
</protein>
<dbReference type="AlphaFoldDB" id="A0AAV9C0X4"/>
<comment type="catalytic activity">
    <reaction evidence="6">
        <text>O-phospho-L-threonyl-[protein] + H2O = L-threonyl-[protein] + phosphate</text>
        <dbReference type="Rhea" id="RHEA:47004"/>
        <dbReference type="Rhea" id="RHEA-COMP:11060"/>
        <dbReference type="Rhea" id="RHEA-COMP:11605"/>
        <dbReference type="ChEBI" id="CHEBI:15377"/>
        <dbReference type="ChEBI" id="CHEBI:30013"/>
        <dbReference type="ChEBI" id="CHEBI:43474"/>
        <dbReference type="ChEBI" id="CHEBI:61977"/>
        <dbReference type="EC" id="3.1.3.16"/>
    </reaction>
</comment>
<evidence type="ECO:0000256" key="7">
    <source>
        <dbReference type="SAM" id="MobiDB-lite"/>
    </source>
</evidence>
<dbReference type="Pfam" id="PF25505">
    <property type="entry name" value="ARM_CPL3"/>
    <property type="match status" value="1"/>
</dbReference>
<gene>
    <name evidence="9" type="primary">CPL3</name>
    <name evidence="9" type="ORF">QJS10_CPB22g00605</name>
</gene>
<dbReference type="InterPro" id="IPR057473">
    <property type="entry name" value="ARM_CPL3"/>
</dbReference>
<dbReference type="PROSITE" id="PS50969">
    <property type="entry name" value="FCP1"/>
    <property type="match status" value="1"/>
</dbReference>
<dbReference type="InterPro" id="IPR036412">
    <property type="entry name" value="HAD-like_sf"/>
</dbReference>
<dbReference type="EMBL" id="JAUJYO010000022">
    <property type="protein sequence ID" value="KAK1282500.1"/>
    <property type="molecule type" value="Genomic_DNA"/>
</dbReference>
<dbReference type="Pfam" id="PF03031">
    <property type="entry name" value="NIF"/>
    <property type="match status" value="1"/>
</dbReference>
<feature type="region of interest" description="Disordered" evidence="7">
    <location>
        <begin position="76"/>
        <end position="132"/>
    </location>
</feature>
<dbReference type="CDD" id="cd17729">
    <property type="entry name" value="BRCT_CTDP1"/>
    <property type="match status" value="1"/>
</dbReference>
<evidence type="ECO:0000256" key="3">
    <source>
        <dbReference type="ARBA" id="ARBA00022801"/>
    </source>
</evidence>
<dbReference type="GO" id="GO:0008420">
    <property type="term" value="F:RNA polymerase II CTD heptapeptide repeat phosphatase activity"/>
    <property type="evidence" value="ECO:0007669"/>
    <property type="project" value="InterPro"/>
</dbReference>
<feature type="domain" description="FCP1 homology" evidence="8">
    <location>
        <begin position="762"/>
        <end position="935"/>
    </location>
</feature>
<keyword evidence="10" id="KW-1185">Reference proteome</keyword>
<dbReference type="SMART" id="SM00577">
    <property type="entry name" value="CPDc"/>
    <property type="match status" value="1"/>
</dbReference>
<dbReference type="InterPro" id="IPR036420">
    <property type="entry name" value="BRCT_dom_sf"/>
</dbReference>